<dbReference type="Proteomes" id="UP000473278">
    <property type="component" value="Unassembled WGS sequence"/>
</dbReference>
<dbReference type="AlphaFoldDB" id="A0A6M1T3U8"/>
<sequence>MSGINPYRFEKIYADLVTKDGTVLILYLTWMDLAGLTFRQAAATIYERDGSREFRIGSHDHSKDVFGLGFNKAELNISLKSGSITVRYEHAISDDQLRFKIGSNLTYSCLVLKADCTAMLQVNGTTREFKGQGYVDDVTIDTPTRRLGLENLQWGRIHCEDTSVLFTRLLSKRYEPIQMLAMSTGYSEEVKVTERFEIEYSEDYSSLLIRSPLLPARELHVENRAILHEGSAIDKRHFPGFFERSLFSLITGSSYERRWLGTCKFGKQPAWVLHEQVAFGRKAQLVRSETEGWMI</sequence>
<dbReference type="EMBL" id="JAALLT010000001">
    <property type="protein sequence ID" value="NGP75043.1"/>
    <property type="molecule type" value="Genomic_DNA"/>
</dbReference>
<organism evidence="1 2">
    <name type="scientific">Halalkalibaculum roseum</name>
    <dbReference type="NCBI Taxonomy" id="2709311"/>
    <lineage>
        <taxon>Bacteria</taxon>
        <taxon>Pseudomonadati</taxon>
        <taxon>Balneolota</taxon>
        <taxon>Balneolia</taxon>
        <taxon>Balneolales</taxon>
        <taxon>Balneolaceae</taxon>
        <taxon>Halalkalibaculum</taxon>
    </lineage>
</organism>
<proteinExistence type="predicted"/>
<evidence type="ECO:0000313" key="1">
    <source>
        <dbReference type="EMBL" id="NGP75043.1"/>
    </source>
</evidence>
<dbReference type="RefSeq" id="WP_165138031.1">
    <property type="nucleotide sequence ID" value="NZ_JAALLT010000001.1"/>
</dbReference>
<name>A0A6M1T3U8_9BACT</name>
<accession>A0A6M1T3U8</accession>
<evidence type="ECO:0000313" key="2">
    <source>
        <dbReference type="Proteomes" id="UP000473278"/>
    </source>
</evidence>
<keyword evidence="2" id="KW-1185">Reference proteome</keyword>
<gene>
    <name evidence="1" type="ORF">G3570_00245</name>
</gene>
<protein>
    <submittedName>
        <fullName evidence="1">Uncharacterized protein</fullName>
    </submittedName>
</protein>
<reference evidence="1 2" key="1">
    <citation type="submission" date="2020-02" db="EMBL/GenBank/DDBJ databases">
        <title>Balneolaceae bacterium YR4-1, complete genome.</title>
        <authorList>
            <person name="Li Y."/>
            <person name="Wu S."/>
        </authorList>
    </citation>
    <scope>NUCLEOTIDE SEQUENCE [LARGE SCALE GENOMIC DNA]</scope>
    <source>
        <strain evidence="1 2">YR4-1</strain>
    </source>
</reference>
<comment type="caution">
    <text evidence="1">The sequence shown here is derived from an EMBL/GenBank/DDBJ whole genome shotgun (WGS) entry which is preliminary data.</text>
</comment>